<evidence type="ECO:0000313" key="3">
    <source>
        <dbReference type="EMBL" id="CAE8739575.1"/>
    </source>
</evidence>
<dbReference type="InterPro" id="IPR007494">
    <property type="entry name" value="Glutaredoxin2_C"/>
</dbReference>
<keyword evidence="4" id="KW-1185">Reference proteome</keyword>
<dbReference type="EMBL" id="CAJNNV010024219">
    <property type="protein sequence ID" value="CAE8608960.1"/>
    <property type="molecule type" value="Genomic_DNA"/>
</dbReference>
<dbReference type="InterPro" id="IPR036282">
    <property type="entry name" value="Glutathione-S-Trfase_C_sf"/>
</dbReference>
<feature type="domain" description="Glutaredoxin 2 C-terminal" evidence="1">
    <location>
        <begin position="145"/>
        <end position="278"/>
    </location>
</feature>
<dbReference type="Proteomes" id="UP000626109">
    <property type="component" value="Unassembled WGS sequence"/>
</dbReference>
<evidence type="ECO:0000313" key="4">
    <source>
        <dbReference type="Proteomes" id="UP000654075"/>
    </source>
</evidence>
<dbReference type="OMA" id="WCKSVSS"/>
<dbReference type="Pfam" id="PF04399">
    <property type="entry name" value="Glutaredoxin2_C"/>
    <property type="match status" value="1"/>
</dbReference>
<dbReference type="InterPro" id="IPR036249">
    <property type="entry name" value="Thioredoxin-like_sf"/>
</dbReference>
<gene>
    <name evidence="2" type="ORF">PGLA1383_LOCUS26795</name>
    <name evidence="3" type="ORF">PGLA2088_LOCUS49678</name>
</gene>
<evidence type="ECO:0000313" key="2">
    <source>
        <dbReference type="EMBL" id="CAE8608960.1"/>
    </source>
</evidence>
<reference evidence="2" key="1">
    <citation type="submission" date="2021-02" db="EMBL/GenBank/DDBJ databases">
        <authorList>
            <person name="Dougan E. K."/>
            <person name="Rhodes N."/>
            <person name="Thang M."/>
            <person name="Chan C."/>
        </authorList>
    </citation>
    <scope>NUCLEOTIDE SEQUENCE</scope>
</reference>
<dbReference type="AlphaFoldDB" id="A0A813F6T2"/>
<evidence type="ECO:0000259" key="1">
    <source>
        <dbReference type="Pfam" id="PF04399"/>
    </source>
</evidence>
<accession>A0A813F6T2</accession>
<dbReference type="Gene3D" id="1.20.1050.10">
    <property type="match status" value="1"/>
</dbReference>
<dbReference type="SUPFAM" id="SSF52833">
    <property type="entry name" value="Thioredoxin-like"/>
    <property type="match status" value="1"/>
</dbReference>
<dbReference type="SUPFAM" id="SSF47616">
    <property type="entry name" value="GST C-terminal domain-like"/>
    <property type="match status" value="1"/>
</dbReference>
<organism evidence="2 4">
    <name type="scientific">Polarella glacialis</name>
    <name type="common">Dinoflagellate</name>
    <dbReference type="NCBI Taxonomy" id="89957"/>
    <lineage>
        <taxon>Eukaryota</taxon>
        <taxon>Sar</taxon>
        <taxon>Alveolata</taxon>
        <taxon>Dinophyceae</taxon>
        <taxon>Suessiales</taxon>
        <taxon>Suessiaceae</taxon>
        <taxon>Polarella</taxon>
    </lineage>
</organism>
<dbReference type="Proteomes" id="UP000654075">
    <property type="component" value="Unassembled WGS sequence"/>
</dbReference>
<comment type="caution">
    <text evidence="2">The sequence shown here is derived from an EMBL/GenBank/DDBJ whole genome shotgun (WGS) entry which is preliminary data.</text>
</comment>
<dbReference type="Gene3D" id="3.40.30.10">
    <property type="entry name" value="Glutaredoxin"/>
    <property type="match status" value="1"/>
</dbReference>
<sequence length="280" mass="30910">MATSLLALRHGVRASMSRHRLAFAGVKMLSTSPALGELKLHMYDHCMFCSRARLVLGWLGVPYMPVTYGYGQGADPLKCAGTGYDPTGGPVKLTGKKSLPVLEGGAVPVQNGMKGMPESGEICSFVVALSRSDRKIAPATGRSDVAEWFARCRSVGSQLHRPRIIHMPLPDFADPRDVAYSKYSHTKSGFDYEASLAKSPQLLKEINDILQELEPMLRGETNERTPCLNAWGFSMDDVMILSYMRNLTCVRAIVWPTKVRDYVEKTCAQAGMSTYWQHAC</sequence>
<name>A0A813F6T2_POLGL</name>
<dbReference type="OrthoDB" id="1738954at2759"/>
<protein>
    <recommendedName>
        <fullName evidence="1">Glutaredoxin 2 C-terminal domain-containing protein</fullName>
    </recommendedName>
</protein>
<dbReference type="EMBL" id="CAJNNW010037123">
    <property type="protein sequence ID" value="CAE8739575.1"/>
    <property type="molecule type" value="Genomic_DNA"/>
</dbReference>
<proteinExistence type="predicted"/>